<dbReference type="EMBL" id="AAOF01000006">
    <property type="protein sequence ID" value="EAR21761.1"/>
    <property type="molecule type" value="Genomic_DNA"/>
</dbReference>
<dbReference type="InterPro" id="IPR037026">
    <property type="entry name" value="Vgr_OB-fold_dom_sf"/>
</dbReference>
<feature type="domain" description="Gp5/Type VI secretion system Vgr protein OB-fold" evidence="1">
    <location>
        <begin position="344"/>
        <end position="416"/>
    </location>
</feature>
<dbReference type="Gene3D" id="2.40.50.230">
    <property type="entry name" value="Gp5 N-terminal domain"/>
    <property type="match status" value="1"/>
</dbReference>
<reference evidence="2 3" key="1">
    <citation type="submission" date="2006-02" db="EMBL/GenBank/DDBJ databases">
        <authorList>
            <person name="Waterbury J."/>
            <person name="Ferriera S."/>
            <person name="Johnson J."/>
            <person name="Kravitz S."/>
            <person name="Halpern A."/>
            <person name="Remington K."/>
            <person name="Beeson K."/>
            <person name="Tran B."/>
            <person name="Rogers Y.-H."/>
            <person name="Friedman R."/>
            <person name="Venter J.C."/>
        </authorList>
    </citation>
    <scope>NUCLEOTIDE SEQUENCE [LARGE SCALE GENOMIC DNA]</scope>
    <source>
        <strain evidence="2 3">Nb-231</strain>
    </source>
</reference>
<dbReference type="OrthoDB" id="4070623at2"/>
<dbReference type="RefSeq" id="WP_004999764.1">
    <property type="nucleotide sequence ID" value="NZ_CH672427.1"/>
</dbReference>
<evidence type="ECO:0000259" key="1">
    <source>
        <dbReference type="Pfam" id="PF04717"/>
    </source>
</evidence>
<keyword evidence="3" id="KW-1185">Reference proteome</keyword>
<gene>
    <name evidence="2" type="ORF">NB231_03490</name>
</gene>
<accession>A4BRD9</accession>
<dbReference type="Pfam" id="PF04717">
    <property type="entry name" value="Phage_base_V"/>
    <property type="match status" value="1"/>
</dbReference>
<organism evidence="2 3">
    <name type="scientific">Nitrococcus mobilis Nb-231</name>
    <dbReference type="NCBI Taxonomy" id="314278"/>
    <lineage>
        <taxon>Bacteria</taxon>
        <taxon>Pseudomonadati</taxon>
        <taxon>Pseudomonadota</taxon>
        <taxon>Gammaproteobacteria</taxon>
        <taxon>Chromatiales</taxon>
        <taxon>Ectothiorhodospiraceae</taxon>
        <taxon>Nitrococcus</taxon>
    </lineage>
</organism>
<dbReference type="AlphaFoldDB" id="A4BRD9"/>
<dbReference type="STRING" id="314278.NB231_03490"/>
<protein>
    <recommendedName>
        <fullName evidence="1">Gp5/Type VI secretion system Vgr protein OB-fold domain-containing protein</fullName>
    </recommendedName>
</protein>
<proteinExistence type="predicted"/>
<evidence type="ECO:0000313" key="3">
    <source>
        <dbReference type="Proteomes" id="UP000003374"/>
    </source>
</evidence>
<dbReference type="HOGENOM" id="CLU_520553_0_0_6"/>
<sequence>MKPVQVLPKVRVDGVDVREPLRLSSLRVSQCLDAPAQCELTWSVAMVASRCLEQPGLAPGRPLRVYIDNQAAPVFTGEITAVEHVHEPSGGLALRARAYDALVRLQRRQTLRTHVEVTTVELARALTVETGLRVSAEASGPVWPRIVPRFAHDLALLREYTARSGLHFVVEDDLLRLFAGRDERVQPLRLMLGEELFEARVECNAVRPIDEVKVLGWDPHTGEPRQGSINDAGALPGAAYGDRAAQRTLLGLPLESDLEAEALATAELAHSRAAGAVLWGVAEGDVALRPGQWVQVRGVATTLEGPYLLTLVTHTVDAENGYVCELSTRPESPGRAPSVPSVVLGEVCDIDDPEGRDRVQVNLDSYGDAVSTWMMVMQLGAGAGKGLVALPEVGDQVVVALPDGDPSRGIVLGGVYRLDGPPRDPKAVRKRAAHRPYTFTTRGGQRIRLNDADGSIRMEIAEGSFLALSREGVVLHAAGELVLEAQGERLILRADTIDLERG</sequence>
<dbReference type="SUPFAM" id="SSF69279">
    <property type="entry name" value="Phage tail proteins"/>
    <property type="match status" value="1"/>
</dbReference>
<dbReference type="InterPro" id="IPR006531">
    <property type="entry name" value="Gp5/Vgr_OB"/>
</dbReference>
<name>A4BRD9_9GAMM</name>
<dbReference type="SUPFAM" id="SSF69255">
    <property type="entry name" value="gp5 N-terminal domain-like"/>
    <property type="match status" value="1"/>
</dbReference>
<dbReference type="Proteomes" id="UP000003374">
    <property type="component" value="Unassembled WGS sequence"/>
</dbReference>
<evidence type="ECO:0000313" key="2">
    <source>
        <dbReference type="EMBL" id="EAR21761.1"/>
    </source>
</evidence>
<comment type="caution">
    <text evidence="2">The sequence shown here is derived from an EMBL/GenBank/DDBJ whole genome shotgun (WGS) entry which is preliminary data.</text>
</comment>
<dbReference type="eggNOG" id="COG3501">
    <property type="taxonomic scope" value="Bacteria"/>
</dbReference>